<dbReference type="AlphaFoldDB" id="A0A0C9Y233"/>
<dbReference type="HOGENOM" id="CLU_040082_6_1_1"/>
<dbReference type="Pfam" id="PF26138">
    <property type="entry name" value="DUF8040"/>
    <property type="match status" value="1"/>
</dbReference>
<accession>A0A0C9Y233</accession>
<evidence type="ECO:0000259" key="1">
    <source>
        <dbReference type="Pfam" id="PF26138"/>
    </source>
</evidence>
<sequence length="91" mass="10532">VTGLSIRHVGERFQRSNATISRYFHKMLNTFSSSPFYTKYIHLPDDDKVHTRIQHNPRFWPFFKGVIGALDGSHIHAAPGAFERGAHRNRK</sequence>
<keyword evidence="3" id="KW-1185">Reference proteome</keyword>
<reference evidence="3" key="2">
    <citation type="submission" date="2015-01" db="EMBL/GenBank/DDBJ databases">
        <title>Evolutionary Origins and Diversification of the Mycorrhizal Mutualists.</title>
        <authorList>
            <consortium name="DOE Joint Genome Institute"/>
            <consortium name="Mycorrhizal Genomics Consortium"/>
            <person name="Kohler A."/>
            <person name="Kuo A."/>
            <person name="Nagy L.G."/>
            <person name="Floudas D."/>
            <person name="Copeland A."/>
            <person name="Barry K.W."/>
            <person name="Cichocki N."/>
            <person name="Veneault-Fourrey C."/>
            <person name="LaButti K."/>
            <person name="Lindquist E.A."/>
            <person name="Lipzen A."/>
            <person name="Lundell T."/>
            <person name="Morin E."/>
            <person name="Murat C."/>
            <person name="Riley R."/>
            <person name="Ohm R."/>
            <person name="Sun H."/>
            <person name="Tunlid A."/>
            <person name="Henrissat B."/>
            <person name="Grigoriev I.V."/>
            <person name="Hibbett D.S."/>
            <person name="Martin F."/>
        </authorList>
    </citation>
    <scope>NUCLEOTIDE SEQUENCE [LARGE SCALE GENOMIC DNA]</scope>
    <source>
        <strain evidence="3">441</strain>
    </source>
</reference>
<feature type="domain" description="DUF8040" evidence="1">
    <location>
        <begin position="2"/>
        <end position="31"/>
    </location>
</feature>
<organism evidence="2 3">
    <name type="scientific">Pisolithus microcarpus 441</name>
    <dbReference type="NCBI Taxonomy" id="765257"/>
    <lineage>
        <taxon>Eukaryota</taxon>
        <taxon>Fungi</taxon>
        <taxon>Dikarya</taxon>
        <taxon>Basidiomycota</taxon>
        <taxon>Agaricomycotina</taxon>
        <taxon>Agaricomycetes</taxon>
        <taxon>Agaricomycetidae</taxon>
        <taxon>Boletales</taxon>
        <taxon>Sclerodermatineae</taxon>
        <taxon>Pisolithaceae</taxon>
        <taxon>Pisolithus</taxon>
    </lineage>
</organism>
<evidence type="ECO:0000313" key="2">
    <source>
        <dbReference type="EMBL" id="KIK11241.1"/>
    </source>
</evidence>
<dbReference type="EMBL" id="KN834268">
    <property type="protein sequence ID" value="KIK11241.1"/>
    <property type="molecule type" value="Genomic_DNA"/>
</dbReference>
<feature type="non-terminal residue" evidence="2">
    <location>
        <position position="1"/>
    </location>
</feature>
<dbReference type="InterPro" id="IPR058353">
    <property type="entry name" value="DUF8040"/>
</dbReference>
<dbReference type="Proteomes" id="UP000054018">
    <property type="component" value="Unassembled WGS sequence"/>
</dbReference>
<dbReference type="STRING" id="765257.A0A0C9Y233"/>
<name>A0A0C9Y233_9AGAM</name>
<reference evidence="2 3" key="1">
    <citation type="submission" date="2014-04" db="EMBL/GenBank/DDBJ databases">
        <authorList>
            <consortium name="DOE Joint Genome Institute"/>
            <person name="Kuo A."/>
            <person name="Kohler A."/>
            <person name="Costa M.D."/>
            <person name="Nagy L.G."/>
            <person name="Floudas D."/>
            <person name="Copeland A."/>
            <person name="Barry K.W."/>
            <person name="Cichocki N."/>
            <person name="Veneault-Fourrey C."/>
            <person name="LaButti K."/>
            <person name="Lindquist E.A."/>
            <person name="Lipzen A."/>
            <person name="Lundell T."/>
            <person name="Morin E."/>
            <person name="Murat C."/>
            <person name="Sun H."/>
            <person name="Tunlid A."/>
            <person name="Henrissat B."/>
            <person name="Grigoriev I.V."/>
            <person name="Hibbett D.S."/>
            <person name="Martin F."/>
            <person name="Nordberg H.P."/>
            <person name="Cantor M.N."/>
            <person name="Hua S.X."/>
        </authorList>
    </citation>
    <scope>NUCLEOTIDE SEQUENCE [LARGE SCALE GENOMIC DNA]</scope>
    <source>
        <strain evidence="2 3">441</strain>
    </source>
</reference>
<gene>
    <name evidence="2" type="ORF">PISMIDRAFT_50466</name>
</gene>
<protein>
    <recommendedName>
        <fullName evidence="1">DUF8040 domain-containing protein</fullName>
    </recommendedName>
</protein>
<evidence type="ECO:0000313" key="3">
    <source>
        <dbReference type="Proteomes" id="UP000054018"/>
    </source>
</evidence>
<feature type="non-terminal residue" evidence="2">
    <location>
        <position position="91"/>
    </location>
</feature>
<proteinExistence type="predicted"/>
<dbReference type="OrthoDB" id="1681765at2759"/>